<accession>A0A3S4ZIJ2</accession>
<protein>
    <submittedName>
        <fullName evidence="1">Uncharacterized protein</fullName>
    </submittedName>
</protein>
<dbReference type="EMBL" id="CAAALY010014584">
    <property type="protein sequence ID" value="VEL12369.1"/>
    <property type="molecule type" value="Genomic_DNA"/>
</dbReference>
<name>A0A3S4ZIJ2_9PLAT</name>
<comment type="caution">
    <text evidence="1">The sequence shown here is derived from an EMBL/GenBank/DDBJ whole genome shotgun (WGS) entry which is preliminary data.</text>
</comment>
<reference evidence="1" key="1">
    <citation type="submission" date="2018-11" db="EMBL/GenBank/DDBJ databases">
        <authorList>
            <consortium name="Pathogen Informatics"/>
        </authorList>
    </citation>
    <scope>NUCLEOTIDE SEQUENCE</scope>
</reference>
<gene>
    <name evidence="1" type="ORF">PXEA_LOCUS5809</name>
</gene>
<sequence length="79" mass="8845">MASGPTDPALRSNLESGRCGLLAQYLRMGLVVHFEDWLLFKAWAHAKERPFSGQEESEEKTRANIGVQVRVASRTEEGK</sequence>
<keyword evidence="2" id="KW-1185">Reference proteome</keyword>
<evidence type="ECO:0000313" key="1">
    <source>
        <dbReference type="EMBL" id="VEL12369.1"/>
    </source>
</evidence>
<evidence type="ECO:0000313" key="2">
    <source>
        <dbReference type="Proteomes" id="UP000784294"/>
    </source>
</evidence>
<dbReference type="Proteomes" id="UP000784294">
    <property type="component" value="Unassembled WGS sequence"/>
</dbReference>
<dbReference type="AlphaFoldDB" id="A0A3S4ZIJ2"/>
<proteinExistence type="predicted"/>
<organism evidence="1 2">
    <name type="scientific">Protopolystoma xenopodis</name>
    <dbReference type="NCBI Taxonomy" id="117903"/>
    <lineage>
        <taxon>Eukaryota</taxon>
        <taxon>Metazoa</taxon>
        <taxon>Spiralia</taxon>
        <taxon>Lophotrochozoa</taxon>
        <taxon>Platyhelminthes</taxon>
        <taxon>Monogenea</taxon>
        <taxon>Polyopisthocotylea</taxon>
        <taxon>Polystomatidea</taxon>
        <taxon>Polystomatidae</taxon>
        <taxon>Protopolystoma</taxon>
    </lineage>
</organism>